<evidence type="ECO:0000313" key="3">
    <source>
        <dbReference type="Proteomes" id="UP000235748"/>
    </source>
</evidence>
<sequence length="132" mass="15119">MSQEEDKYVLRTEWIQNTGKIYEKINENDRKHIEAYSTLDKRLEKQTGLQEKQFESQERLEKHLEKISSVIEKVGTEFTDVKYTVKSHEAQLENINKSISDKQKGNFQVVIALIGGGATIIGAAIGLAQYIF</sequence>
<comment type="caution">
    <text evidence="2">The sequence shown here is derived from an EMBL/GenBank/DDBJ whole genome shotgun (WGS) entry which is preliminary data.</text>
</comment>
<keyword evidence="1" id="KW-1133">Transmembrane helix</keyword>
<dbReference type="AlphaFoldDB" id="A0A2N6QKF0"/>
<protein>
    <submittedName>
        <fullName evidence="2">Uncharacterized protein</fullName>
    </submittedName>
</protein>
<accession>A0A2N6QKF0</accession>
<proteinExistence type="predicted"/>
<dbReference type="RefSeq" id="WP_037549606.1">
    <property type="nucleotide sequence ID" value="NZ_JALCYB010000001.1"/>
</dbReference>
<dbReference type="Proteomes" id="UP000235748">
    <property type="component" value="Unassembled WGS sequence"/>
</dbReference>
<feature type="transmembrane region" description="Helical" evidence="1">
    <location>
        <begin position="107"/>
        <end position="131"/>
    </location>
</feature>
<name>A0A2N6QKF0_9STAP</name>
<dbReference type="EMBL" id="PNGG01000001">
    <property type="protein sequence ID" value="PMC20160.1"/>
    <property type="molecule type" value="Genomic_DNA"/>
</dbReference>
<reference evidence="2 3" key="1">
    <citation type="submission" date="2017-09" db="EMBL/GenBank/DDBJ databases">
        <title>Bacterial strain isolated from the female urinary microbiota.</title>
        <authorList>
            <person name="Thomas-White K."/>
            <person name="Kumar N."/>
            <person name="Forster S."/>
            <person name="Putonti C."/>
            <person name="Lawley T."/>
            <person name="Wolfe A.J."/>
        </authorList>
    </citation>
    <scope>NUCLEOTIDE SEQUENCE [LARGE SCALE GENOMIC DNA]</scope>
    <source>
        <strain evidence="2 3">UMB0834</strain>
    </source>
</reference>
<keyword evidence="1" id="KW-0812">Transmembrane</keyword>
<gene>
    <name evidence="2" type="ORF">CJ235_00380</name>
</gene>
<keyword evidence="1" id="KW-0472">Membrane</keyword>
<organism evidence="2 3">
    <name type="scientific">Staphylococcus pettenkoferi</name>
    <dbReference type="NCBI Taxonomy" id="170573"/>
    <lineage>
        <taxon>Bacteria</taxon>
        <taxon>Bacillati</taxon>
        <taxon>Bacillota</taxon>
        <taxon>Bacilli</taxon>
        <taxon>Bacillales</taxon>
        <taxon>Staphylococcaceae</taxon>
        <taxon>Staphylococcus</taxon>
    </lineage>
</organism>
<evidence type="ECO:0000313" key="2">
    <source>
        <dbReference type="EMBL" id="PMC20160.1"/>
    </source>
</evidence>
<evidence type="ECO:0000256" key="1">
    <source>
        <dbReference type="SAM" id="Phobius"/>
    </source>
</evidence>